<evidence type="ECO:0000313" key="2">
    <source>
        <dbReference type="Proteomes" id="UP001228403"/>
    </source>
</evidence>
<name>A0ABT7U6N4_9BACE</name>
<protein>
    <submittedName>
        <fullName evidence="1">Uncharacterized protein</fullName>
    </submittedName>
</protein>
<dbReference type="Proteomes" id="UP001228403">
    <property type="component" value="Unassembled WGS sequence"/>
</dbReference>
<accession>A0ABT7U6N4</accession>
<comment type="caution">
    <text evidence="1">The sequence shown here is derived from an EMBL/GenBank/DDBJ whole genome shotgun (WGS) entry which is preliminary data.</text>
</comment>
<gene>
    <name evidence="1" type="ORF">QUW02_09620</name>
</gene>
<keyword evidence="2" id="KW-1185">Reference proteome</keyword>
<evidence type="ECO:0000313" key="1">
    <source>
        <dbReference type="EMBL" id="MDM8146176.1"/>
    </source>
</evidence>
<proteinExistence type="predicted"/>
<organism evidence="1 2">
    <name type="scientific">Bacteroides eggerthii</name>
    <dbReference type="NCBI Taxonomy" id="28111"/>
    <lineage>
        <taxon>Bacteria</taxon>
        <taxon>Pseudomonadati</taxon>
        <taxon>Bacteroidota</taxon>
        <taxon>Bacteroidia</taxon>
        <taxon>Bacteroidales</taxon>
        <taxon>Bacteroidaceae</taxon>
        <taxon>Bacteroides</taxon>
    </lineage>
</organism>
<reference evidence="2" key="1">
    <citation type="submission" date="2023-07" db="EMBL/GenBank/DDBJ databases">
        <title>Identification and characterization of horizontal gene transfer across gut microbiota members of farm animals based on homology search.</title>
        <authorList>
            <person name="Schwarzerova J."/>
            <person name="Nykrynova M."/>
            <person name="Jureckova K."/>
            <person name="Cejkova D."/>
            <person name="Rychlik I."/>
        </authorList>
    </citation>
    <scope>NUCLEOTIDE SEQUENCE [LARGE SCALE GENOMIC DNA]</scope>
    <source>
        <strain evidence="2">ET4</strain>
    </source>
</reference>
<sequence length="42" mass="5001">MPLHPGRRPMVSPILGFRGEYYKEIKNTIREREKMMGKPNNQ</sequence>
<dbReference type="EMBL" id="JAUDCF010000024">
    <property type="protein sequence ID" value="MDM8146176.1"/>
    <property type="molecule type" value="Genomic_DNA"/>
</dbReference>